<evidence type="ECO:0000256" key="3">
    <source>
        <dbReference type="ARBA" id="ARBA00022833"/>
    </source>
</evidence>
<name>A0A9D4R5T7_DREPO</name>
<dbReference type="AlphaFoldDB" id="A0A9D4R5T7"/>
<dbReference type="SUPFAM" id="SSF57667">
    <property type="entry name" value="beta-beta-alpha zinc fingers"/>
    <property type="match status" value="1"/>
</dbReference>
<dbReference type="Proteomes" id="UP000828390">
    <property type="component" value="Unassembled WGS sequence"/>
</dbReference>
<dbReference type="EMBL" id="JAIWYP010000003">
    <property type="protein sequence ID" value="KAH3854310.1"/>
    <property type="molecule type" value="Genomic_DNA"/>
</dbReference>
<dbReference type="SMART" id="SM00614">
    <property type="entry name" value="ZnF_BED"/>
    <property type="match status" value="1"/>
</dbReference>
<proteinExistence type="predicted"/>
<gene>
    <name evidence="6" type="ORF">DPMN_096847</name>
</gene>
<reference evidence="6" key="2">
    <citation type="submission" date="2020-11" db="EMBL/GenBank/DDBJ databases">
        <authorList>
            <person name="McCartney M.A."/>
            <person name="Auch B."/>
            <person name="Kono T."/>
            <person name="Mallez S."/>
            <person name="Becker A."/>
            <person name="Gohl D.M."/>
            <person name="Silverstein K.A.T."/>
            <person name="Koren S."/>
            <person name="Bechman K.B."/>
            <person name="Herman A."/>
            <person name="Abrahante J.E."/>
            <person name="Garbe J."/>
        </authorList>
    </citation>
    <scope>NUCLEOTIDE SEQUENCE</scope>
    <source>
        <strain evidence="6">Duluth1</strain>
        <tissue evidence="6">Whole animal</tissue>
    </source>
</reference>
<evidence type="ECO:0000313" key="6">
    <source>
        <dbReference type="EMBL" id="KAH3854310.1"/>
    </source>
</evidence>
<protein>
    <recommendedName>
        <fullName evidence="5">BED-type domain-containing protein</fullName>
    </recommendedName>
</protein>
<dbReference type="PROSITE" id="PS50808">
    <property type="entry name" value="ZF_BED"/>
    <property type="match status" value="1"/>
</dbReference>
<evidence type="ECO:0000256" key="4">
    <source>
        <dbReference type="PROSITE-ProRule" id="PRU00027"/>
    </source>
</evidence>
<keyword evidence="3" id="KW-0862">Zinc</keyword>
<dbReference type="GO" id="GO:0003677">
    <property type="term" value="F:DNA binding"/>
    <property type="evidence" value="ECO:0007669"/>
    <property type="project" value="InterPro"/>
</dbReference>
<keyword evidence="7" id="KW-1185">Reference proteome</keyword>
<evidence type="ECO:0000259" key="5">
    <source>
        <dbReference type="PROSITE" id="PS50808"/>
    </source>
</evidence>
<dbReference type="Pfam" id="PF02892">
    <property type="entry name" value="zf-BED"/>
    <property type="match status" value="1"/>
</dbReference>
<accession>A0A9D4R5T7</accession>
<feature type="domain" description="BED-type" evidence="5">
    <location>
        <begin position="1"/>
        <end position="52"/>
    </location>
</feature>
<evidence type="ECO:0000256" key="2">
    <source>
        <dbReference type="ARBA" id="ARBA00022771"/>
    </source>
</evidence>
<comment type="caution">
    <text evidence="6">The sequence shown here is derived from an EMBL/GenBank/DDBJ whole genome shotgun (WGS) entry which is preliminary data.</text>
</comment>
<keyword evidence="2 4" id="KW-0863">Zinc-finger</keyword>
<dbReference type="InterPro" id="IPR036236">
    <property type="entry name" value="Znf_C2H2_sf"/>
</dbReference>
<dbReference type="GO" id="GO:0008270">
    <property type="term" value="F:zinc ion binding"/>
    <property type="evidence" value="ECO:0007669"/>
    <property type="project" value="UniProtKB-KW"/>
</dbReference>
<evidence type="ECO:0000256" key="1">
    <source>
        <dbReference type="ARBA" id="ARBA00022723"/>
    </source>
</evidence>
<dbReference type="InterPro" id="IPR003656">
    <property type="entry name" value="Znf_BED"/>
</dbReference>
<keyword evidence="1" id="KW-0479">Metal-binding</keyword>
<reference evidence="6" key="1">
    <citation type="journal article" date="2019" name="bioRxiv">
        <title>The Genome of the Zebra Mussel, Dreissena polymorpha: A Resource for Invasive Species Research.</title>
        <authorList>
            <person name="McCartney M.A."/>
            <person name="Auch B."/>
            <person name="Kono T."/>
            <person name="Mallez S."/>
            <person name="Zhang Y."/>
            <person name="Obille A."/>
            <person name="Becker A."/>
            <person name="Abrahante J.E."/>
            <person name="Garbe J."/>
            <person name="Badalamenti J.P."/>
            <person name="Herman A."/>
            <person name="Mangelson H."/>
            <person name="Liachko I."/>
            <person name="Sullivan S."/>
            <person name="Sone E.D."/>
            <person name="Koren S."/>
            <person name="Silverstein K.A.T."/>
            <person name="Beckman K.B."/>
            <person name="Gohl D.M."/>
        </authorList>
    </citation>
    <scope>NUCLEOTIDE SEQUENCE</scope>
    <source>
        <strain evidence="6">Duluth1</strain>
        <tissue evidence="6">Whole animal</tissue>
    </source>
</reference>
<sequence>MPPSRVWNYFTRSSDKSKATCNLCKQEFVYKSTTSNLQNHLDGQHPSAGKRVSFIIIFLTD</sequence>
<evidence type="ECO:0000313" key="7">
    <source>
        <dbReference type="Proteomes" id="UP000828390"/>
    </source>
</evidence>
<organism evidence="6 7">
    <name type="scientific">Dreissena polymorpha</name>
    <name type="common">Zebra mussel</name>
    <name type="synonym">Mytilus polymorpha</name>
    <dbReference type="NCBI Taxonomy" id="45954"/>
    <lineage>
        <taxon>Eukaryota</taxon>
        <taxon>Metazoa</taxon>
        <taxon>Spiralia</taxon>
        <taxon>Lophotrochozoa</taxon>
        <taxon>Mollusca</taxon>
        <taxon>Bivalvia</taxon>
        <taxon>Autobranchia</taxon>
        <taxon>Heteroconchia</taxon>
        <taxon>Euheterodonta</taxon>
        <taxon>Imparidentia</taxon>
        <taxon>Neoheterodontei</taxon>
        <taxon>Myida</taxon>
        <taxon>Dreissenoidea</taxon>
        <taxon>Dreissenidae</taxon>
        <taxon>Dreissena</taxon>
    </lineage>
</organism>